<feature type="compositionally biased region" description="Polar residues" evidence="1">
    <location>
        <begin position="7"/>
        <end position="19"/>
    </location>
</feature>
<dbReference type="CDD" id="cd09272">
    <property type="entry name" value="RNase_HI_RT_Ty1"/>
    <property type="match status" value="1"/>
</dbReference>
<dbReference type="Pfam" id="PF07727">
    <property type="entry name" value="RVT_2"/>
    <property type="match status" value="1"/>
</dbReference>
<dbReference type="PROSITE" id="PS50994">
    <property type="entry name" value="INTEGRASE"/>
    <property type="match status" value="1"/>
</dbReference>
<keyword evidence="4" id="KW-1185">Reference proteome</keyword>
<dbReference type="Pfam" id="PF25597">
    <property type="entry name" value="SH3_retrovirus"/>
    <property type="match status" value="1"/>
</dbReference>
<dbReference type="SUPFAM" id="SSF53098">
    <property type="entry name" value="Ribonuclease H-like"/>
    <property type="match status" value="1"/>
</dbReference>
<organism evidence="3 4">
    <name type="scientific">Mikania micrantha</name>
    <name type="common">bitter vine</name>
    <dbReference type="NCBI Taxonomy" id="192012"/>
    <lineage>
        <taxon>Eukaryota</taxon>
        <taxon>Viridiplantae</taxon>
        <taxon>Streptophyta</taxon>
        <taxon>Embryophyta</taxon>
        <taxon>Tracheophyta</taxon>
        <taxon>Spermatophyta</taxon>
        <taxon>Magnoliopsida</taxon>
        <taxon>eudicotyledons</taxon>
        <taxon>Gunneridae</taxon>
        <taxon>Pentapetalae</taxon>
        <taxon>asterids</taxon>
        <taxon>campanulids</taxon>
        <taxon>Asterales</taxon>
        <taxon>Asteraceae</taxon>
        <taxon>Asteroideae</taxon>
        <taxon>Heliantheae alliance</taxon>
        <taxon>Eupatorieae</taxon>
        <taxon>Mikania</taxon>
    </lineage>
</organism>
<dbReference type="InterPro" id="IPR057670">
    <property type="entry name" value="SH3_retrovirus"/>
</dbReference>
<dbReference type="InterPro" id="IPR036397">
    <property type="entry name" value="RNaseH_sf"/>
</dbReference>
<dbReference type="PANTHER" id="PTHR11439:SF495">
    <property type="entry name" value="REVERSE TRANSCRIPTASE, RNA-DEPENDENT DNA POLYMERASE-RELATED"/>
    <property type="match status" value="1"/>
</dbReference>
<evidence type="ECO:0000313" key="3">
    <source>
        <dbReference type="EMBL" id="KAD5960810.1"/>
    </source>
</evidence>
<accession>A0A5N6P733</accession>
<dbReference type="InterPro" id="IPR013103">
    <property type="entry name" value="RVT_2"/>
</dbReference>
<dbReference type="InterPro" id="IPR012337">
    <property type="entry name" value="RNaseH-like_sf"/>
</dbReference>
<evidence type="ECO:0000256" key="1">
    <source>
        <dbReference type="SAM" id="MobiDB-lite"/>
    </source>
</evidence>
<sequence length="745" mass="84349">MEEGITRQFSAPRTPQQNGVAERRNRTLIEAARTMLSDAKLPITFWAEAVNTACYAQNRVLVVKTHDMTPYEIWHKRKPFIGFLKPFGCQCTILNTKDHLAKFAEKSAEGYFVGYSSHAKAYRVYIKASRIIEESANVQFNEHTINKPGTSPDWLFDLDSFTSAFNLVKEYVPASQSTTIDSSKSTREEDFRVELPIASRQILAESTSAHNDVFQSETVNISQAVPLSDSTSVPVSQEESESPSAETNTLGTSSPRESHRITVQSQKPQDLPEIQLEVILPNLESSNLDLASQLDIIPRTRIHNTHLVENIIGNVEEGVRTRSSMHEANICLFSCFLSQIEPKKVAEALKDNSWVEAMQKELLQFERHGVWKIFPLPKEKYAIGTKWVFRNKKDDKGVVIKNKARLVVQGYTQEEGIDYDEVFAPVARIEAIRIFLAFAAAKNFKVFQMDVKSAFLYGRIDEEVYVCQPPGFEDPKFHDHVCKLDKALYGLHQAPKKWYETLSSFLLANNFKRGTIDKNLFFKKSNQHIMLVQIYVDDIIFGSTNESLCKDFESLMKSKFEMSSMGELTFFLGLQVKQTPTRIFISQSKYAKDNLERFKLTDCKALGTLMSKTTSLSPDLEGEDVDQHQYRAMIGSLMYLTASRLDIMFATCLCARFQANPKVSHMLAVIKYLKGEPGLGLWYPRNEDFQFMAYTDSDYGGCNISKKSTSGGCQFLGSRIVSWQCKKQSCVSTSTLEAEYIAASS</sequence>
<dbReference type="GO" id="GO:0015074">
    <property type="term" value="P:DNA integration"/>
    <property type="evidence" value="ECO:0007669"/>
    <property type="project" value="InterPro"/>
</dbReference>
<name>A0A5N6P733_9ASTR</name>
<dbReference type="InterPro" id="IPR001584">
    <property type="entry name" value="Integrase_cat-core"/>
</dbReference>
<dbReference type="GO" id="GO:0003676">
    <property type="term" value="F:nucleic acid binding"/>
    <property type="evidence" value="ECO:0007669"/>
    <property type="project" value="InterPro"/>
</dbReference>
<proteinExistence type="predicted"/>
<dbReference type="Gene3D" id="3.30.420.10">
    <property type="entry name" value="Ribonuclease H-like superfamily/Ribonuclease H"/>
    <property type="match status" value="1"/>
</dbReference>
<dbReference type="PANTHER" id="PTHR11439">
    <property type="entry name" value="GAG-POL-RELATED RETROTRANSPOSON"/>
    <property type="match status" value="1"/>
</dbReference>
<feature type="compositionally biased region" description="Polar residues" evidence="1">
    <location>
        <begin position="248"/>
        <end position="267"/>
    </location>
</feature>
<feature type="compositionally biased region" description="Low complexity" evidence="1">
    <location>
        <begin position="230"/>
        <end position="247"/>
    </location>
</feature>
<evidence type="ECO:0000313" key="4">
    <source>
        <dbReference type="Proteomes" id="UP000326396"/>
    </source>
</evidence>
<gene>
    <name evidence="3" type="ORF">E3N88_12282</name>
</gene>
<evidence type="ECO:0000259" key="2">
    <source>
        <dbReference type="PROSITE" id="PS50994"/>
    </source>
</evidence>
<dbReference type="AlphaFoldDB" id="A0A5N6P733"/>
<feature type="region of interest" description="Disordered" evidence="1">
    <location>
        <begin position="225"/>
        <end position="267"/>
    </location>
</feature>
<reference evidence="3 4" key="1">
    <citation type="submission" date="2019-05" db="EMBL/GenBank/DDBJ databases">
        <title>Mikania micrantha, genome provides insights into the molecular mechanism of rapid growth.</title>
        <authorList>
            <person name="Liu B."/>
        </authorList>
    </citation>
    <scope>NUCLEOTIDE SEQUENCE [LARGE SCALE GENOMIC DNA]</scope>
    <source>
        <strain evidence="3">NLD-2019</strain>
        <tissue evidence="3">Leaf</tissue>
    </source>
</reference>
<dbReference type="EMBL" id="SZYD01000006">
    <property type="protein sequence ID" value="KAD5960810.1"/>
    <property type="molecule type" value="Genomic_DNA"/>
</dbReference>
<protein>
    <recommendedName>
        <fullName evidence="2">Integrase catalytic domain-containing protein</fullName>
    </recommendedName>
</protein>
<feature type="domain" description="Integrase catalytic" evidence="2">
    <location>
        <begin position="1"/>
        <end position="78"/>
    </location>
</feature>
<dbReference type="OrthoDB" id="999666at2759"/>
<dbReference type="Proteomes" id="UP000326396">
    <property type="component" value="Linkage Group LG14"/>
</dbReference>
<dbReference type="InterPro" id="IPR043502">
    <property type="entry name" value="DNA/RNA_pol_sf"/>
</dbReference>
<feature type="region of interest" description="Disordered" evidence="1">
    <location>
        <begin position="1"/>
        <end position="22"/>
    </location>
</feature>
<comment type="caution">
    <text evidence="3">The sequence shown here is derived from an EMBL/GenBank/DDBJ whole genome shotgun (WGS) entry which is preliminary data.</text>
</comment>
<dbReference type="SUPFAM" id="SSF56672">
    <property type="entry name" value="DNA/RNA polymerases"/>
    <property type="match status" value="1"/>
</dbReference>